<keyword evidence="4" id="KW-1185">Reference proteome</keyword>
<feature type="region of interest" description="Disordered" evidence="2">
    <location>
        <begin position="331"/>
        <end position="371"/>
    </location>
</feature>
<dbReference type="InterPro" id="IPR018800">
    <property type="entry name" value="PRCC"/>
</dbReference>
<feature type="compositionally biased region" description="Low complexity" evidence="2">
    <location>
        <begin position="33"/>
        <end position="59"/>
    </location>
</feature>
<proteinExistence type="predicted"/>
<feature type="compositionally biased region" description="Pro residues" evidence="2">
    <location>
        <begin position="60"/>
        <end position="81"/>
    </location>
</feature>
<name>A0A0D6EP47_SPOSA</name>
<feature type="region of interest" description="Disordered" evidence="2">
    <location>
        <begin position="1"/>
        <end position="278"/>
    </location>
</feature>
<evidence type="ECO:0000256" key="1">
    <source>
        <dbReference type="SAM" id="Coils"/>
    </source>
</evidence>
<dbReference type="PANTHER" id="PTHR13621:SF2">
    <property type="entry name" value="PROLINE-RICH PROTEIN PRCC"/>
    <property type="match status" value="1"/>
</dbReference>
<protein>
    <submittedName>
        <fullName evidence="3">SPOSA6832_03096-mRNA-1:cds</fullName>
    </submittedName>
</protein>
<accession>A0A0D6EP47</accession>
<feature type="compositionally biased region" description="Low complexity" evidence="2">
    <location>
        <begin position="141"/>
        <end position="157"/>
    </location>
</feature>
<dbReference type="PANTHER" id="PTHR13621">
    <property type="entry name" value="PROLINE-RICH PROTEIN PRCC"/>
    <property type="match status" value="1"/>
</dbReference>
<gene>
    <name evidence="3" type="primary">SPOSA6832_03096</name>
</gene>
<dbReference type="EMBL" id="CENE01000013">
    <property type="protein sequence ID" value="CEQ41370.1"/>
    <property type="molecule type" value="Genomic_DNA"/>
</dbReference>
<feature type="compositionally biased region" description="Low complexity" evidence="2">
    <location>
        <begin position="214"/>
        <end position="260"/>
    </location>
</feature>
<evidence type="ECO:0000256" key="2">
    <source>
        <dbReference type="SAM" id="MobiDB-lite"/>
    </source>
</evidence>
<dbReference type="Proteomes" id="UP000243876">
    <property type="component" value="Unassembled WGS sequence"/>
</dbReference>
<evidence type="ECO:0000313" key="4">
    <source>
        <dbReference type="Proteomes" id="UP000243876"/>
    </source>
</evidence>
<evidence type="ECO:0000313" key="3">
    <source>
        <dbReference type="EMBL" id="CEQ41370.1"/>
    </source>
</evidence>
<organism evidence="3 4">
    <name type="scientific">Sporidiobolus salmonicolor</name>
    <name type="common">Yeast-like fungus</name>
    <name type="synonym">Sporobolomyces salmonicolor</name>
    <dbReference type="NCBI Taxonomy" id="5005"/>
    <lineage>
        <taxon>Eukaryota</taxon>
        <taxon>Fungi</taxon>
        <taxon>Dikarya</taxon>
        <taxon>Basidiomycota</taxon>
        <taxon>Pucciniomycotina</taxon>
        <taxon>Microbotryomycetes</taxon>
        <taxon>Sporidiobolales</taxon>
        <taxon>Sporidiobolaceae</taxon>
        <taxon>Sporobolomyces</taxon>
    </lineage>
</organism>
<dbReference type="GO" id="GO:0005634">
    <property type="term" value="C:nucleus"/>
    <property type="evidence" value="ECO:0007669"/>
    <property type="project" value="TreeGrafter"/>
</dbReference>
<keyword evidence="1" id="KW-0175">Coiled coil</keyword>
<dbReference type="Pfam" id="PF10253">
    <property type="entry name" value="PRCC"/>
    <property type="match status" value="1"/>
</dbReference>
<dbReference type="OrthoDB" id="2555634at2759"/>
<reference evidence="4" key="1">
    <citation type="submission" date="2015-02" db="EMBL/GenBank/DDBJ databases">
        <authorList>
            <person name="Gon?alves P."/>
        </authorList>
    </citation>
    <scope>NUCLEOTIDE SEQUENCE [LARGE SCALE GENOMIC DNA]</scope>
</reference>
<sequence>MGLVDYGSDSDSDSGSGSGSGSGSPPPLPAAPRPAVAAPSSSSSSFLSLPPPKSTSSLKLPPPSSSSTPSPAPTPAPAPAPPKKKDKAPLRIVLDLPSASSASADDQEPAKKRPKLGNGGGLTGLAAMLPKPKNEVKPQVAPAAKAPAASAGSEAGAAGLGDMFGGEAEAQRGPGPAMFVPPSVKGKGKGKGPAPAAPPKLVEEPAVDFFGIGSVTSSTSSTSSTVASSTAKSSLTISSAPSVSSAPSTSAPSSGSASNPFGTPTASDPYPGFTQLPSGEWVAKDAETYEMWMAWSASQAQHAGGDVPKGFEAREIDEKGMVEVDEAQRAREAWATRPSTVPGKDAEGYKKSGAIKGIPKQASQAARRKGQLSSLIASAHDNRAELEERIAQARANRKSAGNKYGF</sequence>
<dbReference type="AlphaFoldDB" id="A0A0D6EP47"/>
<feature type="coiled-coil region" evidence="1">
    <location>
        <begin position="376"/>
        <end position="403"/>
    </location>
</feature>